<dbReference type="GO" id="GO:0005576">
    <property type="term" value="C:extracellular region"/>
    <property type="evidence" value="ECO:0007669"/>
    <property type="project" value="UniProtKB-SubCell"/>
</dbReference>
<evidence type="ECO:0000313" key="7">
    <source>
        <dbReference type="EMBL" id="PSS35712.1"/>
    </source>
</evidence>
<keyword evidence="3 6" id="KW-0713">Self-incompatibility</keyword>
<feature type="chain" id="PRO_5025095050" description="S-protein homolog" evidence="6">
    <location>
        <begin position="24"/>
        <end position="153"/>
    </location>
</feature>
<keyword evidence="5 6" id="KW-0732">Signal</keyword>
<dbReference type="GO" id="GO:0060320">
    <property type="term" value="P:rejection of self pollen"/>
    <property type="evidence" value="ECO:0007669"/>
    <property type="project" value="UniProtKB-KW"/>
</dbReference>
<comment type="similarity">
    <text evidence="2 6">Belongs to the plant self-incompatibility (S1) protein family.</text>
</comment>
<name>A0A2R6S0B2_ACTCC</name>
<evidence type="ECO:0000256" key="3">
    <source>
        <dbReference type="ARBA" id="ARBA00022471"/>
    </source>
</evidence>
<evidence type="ECO:0000313" key="8">
    <source>
        <dbReference type="Proteomes" id="UP000241394"/>
    </source>
</evidence>
<evidence type="ECO:0000256" key="2">
    <source>
        <dbReference type="ARBA" id="ARBA00005581"/>
    </source>
</evidence>
<feature type="signal peptide" evidence="6">
    <location>
        <begin position="1"/>
        <end position="23"/>
    </location>
</feature>
<keyword evidence="8" id="KW-1185">Reference proteome</keyword>
<dbReference type="InParanoid" id="A0A2R6S0B2"/>
<dbReference type="Proteomes" id="UP000241394">
    <property type="component" value="Chromosome LG1"/>
</dbReference>
<dbReference type="Gramene" id="PSS35712">
    <property type="protein sequence ID" value="PSS35712"/>
    <property type="gene ID" value="CEY00_Acc00242"/>
</dbReference>
<dbReference type="Pfam" id="PF05938">
    <property type="entry name" value="Self-incomp_S1"/>
    <property type="match status" value="1"/>
</dbReference>
<keyword evidence="4 6" id="KW-0964">Secreted</keyword>
<dbReference type="OrthoDB" id="1841900at2759"/>
<gene>
    <name evidence="7" type="ORF">CEY00_Acc00242</name>
</gene>
<accession>A0A2R6S0B2</accession>
<dbReference type="PANTHER" id="PTHR31232:SF155">
    <property type="entry name" value="PLANT SELF-INCOMPATIBILITY PROTEIN S1 FAMILY"/>
    <property type="match status" value="1"/>
</dbReference>
<comment type="subcellular location">
    <subcellularLocation>
        <location evidence="1 6">Secreted</location>
    </subcellularLocation>
</comment>
<comment type="caution">
    <text evidence="7">The sequence shown here is derived from an EMBL/GenBank/DDBJ whole genome shotgun (WGS) entry which is preliminary data.</text>
</comment>
<dbReference type="AlphaFoldDB" id="A0A2R6S0B2"/>
<dbReference type="EMBL" id="NKQK01000001">
    <property type="protein sequence ID" value="PSS35712.1"/>
    <property type="molecule type" value="Genomic_DNA"/>
</dbReference>
<evidence type="ECO:0000256" key="5">
    <source>
        <dbReference type="ARBA" id="ARBA00022729"/>
    </source>
</evidence>
<dbReference type="STRING" id="1590841.A0A2R6S0B2"/>
<organism evidence="7 8">
    <name type="scientific">Actinidia chinensis var. chinensis</name>
    <name type="common">Chinese soft-hair kiwi</name>
    <dbReference type="NCBI Taxonomy" id="1590841"/>
    <lineage>
        <taxon>Eukaryota</taxon>
        <taxon>Viridiplantae</taxon>
        <taxon>Streptophyta</taxon>
        <taxon>Embryophyta</taxon>
        <taxon>Tracheophyta</taxon>
        <taxon>Spermatophyta</taxon>
        <taxon>Magnoliopsida</taxon>
        <taxon>eudicotyledons</taxon>
        <taxon>Gunneridae</taxon>
        <taxon>Pentapetalae</taxon>
        <taxon>asterids</taxon>
        <taxon>Ericales</taxon>
        <taxon>Actinidiaceae</taxon>
        <taxon>Actinidia</taxon>
    </lineage>
</organism>
<evidence type="ECO:0000256" key="1">
    <source>
        <dbReference type="ARBA" id="ARBA00004613"/>
    </source>
</evidence>
<dbReference type="PANTHER" id="PTHR31232">
    <property type="match status" value="1"/>
</dbReference>
<proteinExistence type="inferred from homology"/>
<dbReference type="InterPro" id="IPR010264">
    <property type="entry name" value="Self-incomp_S1"/>
</dbReference>
<protein>
    <recommendedName>
        <fullName evidence="6">S-protein homolog</fullName>
    </recommendedName>
</protein>
<reference evidence="7 8" key="1">
    <citation type="submission" date="2017-07" db="EMBL/GenBank/DDBJ databases">
        <title>An improved, manually edited Actinidia chinensis var. chinensis (kiwifruit) genome highlights the challenges associated with draft genomes and gene prediction in plants.</title>
        <authorList>
            <person name="Pilkington S."/>
            <person name="Crowhurst R."/>
            <person name="Hilario E."/>
            <person name="Nardozza S."/>
            <person name="Fraser L."/>
            <person name="Peng Y."/>
            <person name="Gunaseelan K."/>
            <person name="Simpson R."/>
            <person name="Tahir J."/>
            <person name="Deroles S."/>
            <person name="Templeton K."/>
            <person name="Luo Z."/>
            <person name="Davy M."/>
            <person name="Cheng C."/>
            <person name="Mcneilage M."/>
            <person name="Scaglione D."/>
            <person name="Liu Y."/>
            <person name="Zhang Q."/>
            <person name="Datson P."/>
            <person name="De Silva N."/>
            <person name="Gardiner S."/>
            <person name="Bassett H."/>
            <person name="Chagne D."/>
            <person name="Mccallum J."/>
            <person name="Dzierzon H."/>
            <person name="Deng C."/>
            <person name="Wang Y.-Y."/>
            <person name="Barron N."/>
            <person name="Manako K."/>
            <person name="Bowen J."/>
            <person name="Foster T."/>
            <person name="Erridge Z."/>
            <person name="Tiffin H."/>
            <person name="Waite C."/>
            <person name="Davies K."/>
            <person name="Grierson E."/>
            <person name="Laing W."/>
            <person name="Kirk R."/>
            <person name="Chen X."/>
            <person name="Wood M."/>
            <person name="Montefiori M."/>
            <person name="Brummell D."/>
            <person name="Schwinn K."/>
            <person name="Catanach A."/>
            <person name="Fullerton C."/>
            <person name="Li D."/>
            <person name="Meiyalaghan S."/>
            <person name="Nieuwenhuizen N."/>
            <person name="Read N."/>
            <person name="Prakash R."/>
            <person name="Hunter D."/>
            <person name="Zhang H."/>
            <person name="Mckenzie M."/>
            <person name="Knabel M."/>
            <person name="Harris A."/>
            <person name="Allan A."/>
            <person name="Chen A."/>
            <person name="Janssen B."/>
            <person name="Plunkett B."/>
            <person name="Dwamena C."/>
            <person name="Voogd C."/>
            <person name="Leif D."/>
            <person name="Lafferty D."/>
            <person name="Souleyre E."/>
            <person name="Varkonyi-Gasic E."/>
            <person name="Gambi F."/>
            <person name="Hanley J."/>
            <person name="Yao J.-L."/>
            <person name="Cheung J."/>
            <person name="David K."/>
            <person name="Warren B."/>
            <person name="Marsh K."/>
            <person name="Snowden K."/>
            <person name="Lin-Wang K."/>
            <person name="Brian L."/>
            <person name="Martinez-Sanchez M."/>
            <person name="Wang M."/>
            <person name="Ileperuma N."/>
            <person name="Macnee N."/>
            <person name="Campin R."/>
            <person name="Mcatee P."/>
            <person name="Drummond R."/>
            <person name="Espley R."/>
            <person name="Ireland H."/>
            <person name="Wu R."/>
            <person name="Atkinson R."/>
            <person name="Karunairetnam S."/>
            <person name="Bulley S."/>
            <person name="Chunkath S."/>
            <person name="Hanley Z."/>
            <person name="Storey R."/>
            <person name="Thrimawithana A."/>
            <person name="Thomson S."/>
            <person name="David C."/>
            <person name="Testolin R."/>
        </authorList>
    </citation>
    <scope>NUCLEOTIDE SEQUENCE [LARGE SCALE GENOMIC DNA]</scope>
    <source>
        <strain evidence="8">cv. Red5</strain>
        <tissue evidence="7">Young leaf</tissue>
    </source>
</reference>
<reference evidence="8" key="2">
    <citation type="journal article" date="2018" name="BMC Genomics">
        <title>A manually annotated Actinidia chinensis var. chinensis (kiwifruit) genome highlights the challenges associated with draft genomes and gene prediction in plants.</title>
        <authorList>
            <person name="Pilkington S.M."/>
            <person name="Crowhurst R."/>
            <person name="Hilario E."/>
            <person name="Nardozza S."/>
            <person name="Fraser L."/>
            <person name="Peng Y."/>
            <person name="Gunaseelan K."/>
            <person name="Simpson R."/>
            <person name="Tahir J."/>
            <person name="Deroles S.C."/>
            <person name="Templeton K."/>
            <person name="Luo Z."/>
            <person name="Davy M."/>
            <person name="Cheng C."/>
            <person name="McNeilage M."/>
            <person name="Scaglione D."/>
            <person name="Liu Y."/>
            <person name="Zhang Q."/>
            <person name="Datson P."/>
            <person name="De Silva N."/>
            <person name="Gardiner S.E."/>
            <person name="Bassett H."/>
            <person name="Chagne D."/>
            <person name="McCallum J."/>
            <person name="Dzierzon H."/>
            <person name="Deng C."/>
            <person name="Wang Y.Y."/>
            <person name="Barron L."/>
            <person name="Manako K."/>
            <person name="Bowen J."/>
            <person name="Foster T.M."/>
            <person name="Erridge Z.A."/>
            <person name="Tiffin H."/>
            <person name="Waite C.N."/>
            <person name="Davies K.M."/>
            <person name="Grierson E.P."/>
            <person name="Laing W.A."/>
            <person name="Kirk R."/>
            <person name="Chen X."/>
            <person name="Wood M."/>
            <person name="Montefiori M."/>
            <person name="Brummell D.A."/>
            <person name="Schwinn K.E."/>
            <person name="Catanach A."/>
            <person name="Fullerton C."/>
            <person name="Li D."/>
            <person name="Meiyalaghan S."/>
            <person name="Nieuwenhuizen N."/>
            <person name="Read N."/>
            <person name="Prakash R."/>
            <person name="Hunter D."/>
            <person name="Zhang H."/>
            <person name="McKenzie M."/>
            <person name="Knabel M."/>
            <person name="Harris A."/>
            <person name="Allan A.C."/>
            <person name="Gleave A."/>
            <person name="Chen A."/>
            <person name="Janssen B.J."/>
            <person name="Plunkett B."/>
            <person name="Ampomah-Dwamena C."/>
            <person name="Voogd C."/>
            <person name="Leif D."/>
            <person name="Lafferty D."/>
            <person name="Souleyre E.J.F."/>
            <person name="Varkonyi-Gasic E."/>
            <person name="Gambi F."/>
            <person name="Hanley J."/>
            <person name="Yao J.L."/>
            <person name="Cheung J."/>
            <person name="David K.M."/>
            <person name="Warren B."/>
            <person name="Marsh K."/>
            <person name="Snowden K.C."/>
            <person name="Lin-Wang K."/>
            <person name="Brian L."/>
            <person name="Martinez-Sanchez M."/>
            <person name="Wang M."/>
            <person name="Ileperuma N."/>
            <person name="Macnee N."/>
            <person name="Campin R."/>
            <person name="McAtee P."/>
            <person name="Drummond R.S.M."/>
            <person name="Espley R.V."/>
            <person name="Ireland H.S."/>
            <person name="Wu R."/>
            <person name="Atkinson R.G."/>
            <person name="Karunairetnam S."/>
            <person name="Bulley S."/>
            <person name="Chunkath S."/>
            <person name="Hanley Z."/>
            <person name="Storey R."/>
            <person name="Thrimawithana A.H."/>
            <person name="Thomson S."/>
            <person name="David C."/>
            <person name="Testolin R."/>
            <person name="Huang H."/>
            <person name="Hellens R.P."/>
            <person name="Schaffer R.J."/>
        </authorList>
    </citation>
    <scope>NUCLEOTIDE SEQUENCE [LARGE SCALE GENOMIC DNA]</scope>
    <source>
        <strain evidence="8">cv. Red5</strain>
    </source>
</reference>
<sequence>MPRVTMRWFFLSLVIVGFHLVCASDDLNHVPNISGSLWDATNTVHIISRVPNNPTPLQVRCQSRDNDFGMHTLYNGQEFHWAFTENFFGTTLYFCHFYWGSEDKSFAVYDTRLSHHCPPLAESNYSNCYWEARPDGFYLSGDNQSWEKINNWT</sequence>
<dbReference type="OMA" id="ASICCTH"/>
<evidence type="ECO:0000256" key="4">
    <source>
        <dbReference type="ARBA" id="ARBA00022525"/>
    </source>
</evidence>
<evidence type="ECO:0000256" key="6">
    <source>
        <dbReference type="RuleBase" id="RU367044"/>
    </source>
</evidence>